<sequence length="339" mass="37150">MVSHNLIWTTISSLLAITAVFASVTAHDSNRQLRSVTNNNIHLTARSLIENAGLCASLVTPFGYKCEEHEVTTGALVTTQDGYILSLQRIPEGRNGGDGGEKKQPVFLQHGVLMGTLIALASFSEGRLVDKLKSAALLSPVAYLAHMSTPIGIFCAKAFVGEVVTDLLGVTEFNPKAEIVTNFLKTICHGPLNCYELMESYTGDNCCLNASGIQKFLKYEPQPTSTRTMVHLAQIFRVGVLAKYNFSEEENMKRYGQSTPPVYKLPSIPRSLPLFISYGGQDSLADSSDVALLLNDLKLHDRDKLTVHFVKDYAHADFVMGVSAKQVVYNSLIAFLDRN</sequence>
<keyword evidence="4" id="KW-1185">Reference proteome</keyword>
<proteinExistence type="predicted"/>
<accession>A0AAV8CNI8</accession>
<protein>
    <submittedName>
        <fullName evidence="3">Lipase</fullName>
    </submittedName>
</protein>
<feature type="domain" description="Partial AB-hydrolase lipase" evidence="2">
    <location>
        <begin position="57"/>
        <end position="114"/>
    </location>
</feature>
<reference evidence="3" key="1">
    <citation type="submission" date="2022-08" db="EMBL/GenBank/DDBJ databases">
        <authorList>
            <person name="Marques A."/>
        </authorList>
    </citation>
    <scope>NUCLEOTIDE SEQUENCE</scope>
    <source>
        <strain evidence="3">RhyPub2mFocal</strain>
        <tissue evidence="3">Leaves</tissue>
    </source>
</reference>
<dbReference type="Gene3D" id="3.40.50.1820">
    <property type="entry name" value="alpha/beta hydrolase"/>
    <property type="match status" value="2"/>
</dbReference>
<comment type="caution">
    <text evidence="3">The sequence shown here is derived from an EMBL/GenBank/DDBJ whole genome shotgun (WGS) entry which is preliminary data.</text>
</comment>
<dbReference type="GO" id="GO:0006629">
    <property type="term" value="P:lipid metabolic process"/>
    <property type="evidence" value="ECO:0007669"/>
    <property type="project" value="InterPro"/>
</dbReference>
<organism evidence="3 4">
    <name type="scientific">Rhynchospora pubera</name>
    <dbReference type="NCBI Taxonomy" id="906938"/>
    <lineage>
        <taxon>Eukaryota</taxon>
        <taxon>Viridiplantae</taxon>
        <taxon>Streptophyta</taxon>
        <taxon>Embryophyta</taxon>
        <taxon>Tracheophyta</taxon>
        <taxon>Spermatophyta</taxon>
        <taxon>Magnoliopsida</taxon>
        <taxon>Liliopsida</taxon>
        <taxon>Poales</taxon>
        <taxon>Cyperaceae</taxon>
        <taxon>Cyperoideae</taxon>
        <taxon>Rhynchosporeae</taxon>
        <taxon>Rhynchospora</taxon>
    </lineage>
</organism>
<feature type="signal peptide" evidence="1">
    <location>
        <begin position="1"/>
        <end position="26"/>
    </location>
</feature>
<gene>
    <name evidence="3" type="ORF">LUZ62_067549</name>
</gene>
<dbReference type="AlphaFoldDB" id="A0AAV8CNI8"/>
<dbReference type="Pfam" id="PF04083">
    <property type="entry name" value="Abhydro_lipase"/>
    <property type="match status" value="1"/>
</dbReference>
<dbReference type="EMBL" id="JAMFTS010000004">
    <property type="protein sequence ID" value="KAJ4757174.1"/>
    <property type="molecule type" value="Genomic_DNA"/>
</dbReference>
<dbReference type="SUPFAM" id="SSF53474">
    <property type="entry name" value="alpha/beta-Hydrolases"/>
    <property type="match status" value="1"/>
</dbReference>
<evidence type="ECO:0000259" key="2">
    <source>
        <dbReference type="Pfam" id="PF04083"/>
    </source>
</evidence>
<dbReference type="PANTHER" id="PTHR11005">
    <property type="entry name" value="LYSOSOMAL ACID LIPASE-RELATED"/>
    <property type="match status" value="1"/>
</dbReference>
<dbReference type="InterPro" id="IPR006693">
    <property type="entry name" value="AB_hydrolase_lipase"/>
</dbReference>
<name>A0AAV8CNI8_9POAL</name>
<evidence type="ECO:0000313" key="3">
    <source>
        <dbReference type="EMBL" id="KAJ4757174.1"/>
    </source>
</evidence>
<keyword evidence="1" id="KW-0732">Signal</keyword>
<dbReference type="InterPro" id="IPR029058">
    <property type="entry name" value="AB_hydrolase_fold"/>
</dbReference>
<feature type="chain" id="PRO_5043586111" evidence="1">
    <location>
        <begin position="27"/>
        <end position="339"/>
    </location>
</feature>
<dbReference type="Proteomes" id="UP001140206">
    <property type="component" value="Chromosome 4"/>
</dbReference>
<evidence type="ECO:0000256" key="1">
    <source>
        <dbReference type="SAM" id="SignalP"/>
    </source>
</evidence>
<evidence type="ECO:0000313" key="4">
    <source>
        <dbReference type="Proteomes" id="UP001140206"/>
    </source>
</evidence>